<protein>
    <submittedName>
        <fullName evidence="2">Uncharacterized protein</fullName>
    </submittedName>
</protein>
<organism evidence="2 3">
    <name type="scientific">Rotaria socialis</name>
    <dbReference type="NCBI Taxonomy" id="392032"/>
    <lineage>
        <taxon>Eukaryota</taxon>
        <taxon>Metazoa</taxon>
        <taxon>Spiralia</taxon>
        <taxon>Gnathifera</taxon>
        <taxon>Rotifera</taxon>
        <taxon>Eurotatoria</taxon>
        <taxon>Bdelloidea</taxon>
        <taxon>Philodinida</taxon>
        <taxon>Philodinidae</taxon>
        <taxon>Rotaria</taxon>
    </lineage>
</organism>
<evidence type="ECO:0000256" key="1">
    <source>
        <dbReference type="SAM" id="MobiDB-lite"/>
    </source>
</evidence>
<comment type="caution">
    <text evidence="2">The sequence shown here is derived from an EMBL/GenBank/DDBJ whole genome shotgun (WGS) entry which is preliminary data.</text>
</comment>
<gene>
    <name evidence="2" type="ORF">QYT958_LOCUS48214</name>
</gene>
<accession>A0A822GAX7</accession>
<dbReference type="AlphaFoldDB" id="A0A822GAX7"/>
<evidence type="ECO:0000313" key="2">
    <source>
        <dbReference type="EMBL" id="CAF5146869.1"/>
    </source>
</evidence>
<feature type="compositionally biased region" description="Basic and acidic residues" evidence="1">
    <location>
        <begin position="8"/>
        <end position="21"/>
    </location>
</feature>
<feature type="region of interest" description="Disordered" evidence="1">
    <location>
        <begin position="1"/>
        <end position="37"/>
    </location>
</feature>
<dbReference type="EMBL" id="CAJOBR010095771">
    <property type="protein sequence ID" value="CAF5146869.1"/>
    <property type="molecule type" value="Genomic_DNA"/>
</dbReference>
<dbReference type="Proteomes" id="UP000663848">
    <property type="component" value="Unassembled WGS sequence"/>
</dbReference>
<feature type="non-terminal residue" evidence="2">
    <location>
        <position position="1"/>
    </location>
</feature>
<sequence length="37" mass="4292">STGGFTDHGQHNERYRDRPNENRNNQNEENNGSSRFG</sequence>
<evidence type="ECO:0000313" key="3">
    <source>
        <dbReference type="Proteomes" id="UP000663848"/>
    </source>
</evidence>
<feature type="compositionally biased region" description="Low complexity" evidence="1">
    <location>
        <begin position="22"/>
        <end position="31"/>
    </location>
</feature>
<proteinExistence type="predicted"/>
<feature type="non-terminal residue" evidence="2">
    <location>
        <position position="37"/>
    </location>
</feature>
<reference evidence="2" key="1">
    <citation type="submission" date="2021-02" db="EMBL/GenBank/DDBJ databases">
        <authorList>
            <person name="Nowell W R."/>
        </authorList>
    </citation>
    <scope>NUCLEOTIDE SEQUENCE</scope>
</reference>
<name>A0A822GAX7_9BILA</name>